<reference evidence="1" key="1">
    <citation type="submission" date="2023-03" db="EMBL/GenBank/DDBJ databases">
        <title>Chromosome-scale reference genome and RAD-based genetic map of yellow starthistle (Centaurea solstitialis) reveal putative structural variation and QTLs associated with invader traits.</title>
        <authorList>
            <person name="Reatini B."/>
            <person name="Cang F.A."/>
            <person name="Jiang Q."/>
            <person name="Mckibben M.T.W."/>
            <person name="Barker M.S."/>
            <person name="Rieseberg L.H."/>
            <person name="Dlugosch K.M."/>
        </authorList>
    </citation>
    <scope>NUCLEOTIDE SEQUENCE</scope>
    <source>
        <strain evidence="1">CAN-66</strain>
        <tissue evidence="1">Leaf</tissue>
    </source>
</reference>
<organism evidence="1 2">
    <name type="scientific">Centaurea solstitialis</name>
    <name type="common">yellow star-thistle</name>
    <dbReference type="NCBI Taxonomy" id="347529"/>
    <lineage>
        <taxon>Eukaryota</taxon>
        <taxon>Viridiplantae</taxon>
        <taxon>Streptophyta</taxon>
        <taxon>Embryophyta</taxon>
        <taxon>Tracheophyta</taxon>
        <taxon>Spermatophyta</taxon>
        <taxon>Magnoliopsida</taxon>
        <taxon>eudicotyledons</taxon>
        <taxon>Gunneridae</taxon>
        <taxon>Pentapetalae</taxon>
        <taxon>asterids</taxon>
        <taxon>campanulids</taxon>
        <taxon>Asterales</taxon>
        <taxon>Asteraceae</taxon>
        <taxon>Carduoideae</taxon>
        <taxon>Cardueae</taxon>
        <taxon>Centaureinae</taxon>
        <taxon>Centaurea</taxon>
    </lineage>
</organism>
<gene>
    <name evidence="1" type="ORF">OSB04_004443</name>
</gene>
<protein>
    <submittedName>
        <fullName evidence="1">Uncharacterized protein</fullName>
    </submittedName>
</protein>
<dbReference type="AlphaFoldDB" id="A0AA38WPR1"/>
<evidence type="ECO:0000313" key="2">
    <source>
        <dbReference type="Proteomes" id="UP001172457"/>
    </source>
</evidence>
<dbReference type="PANTHER" id="PTHR11439:SF486">
    <property type="entry name" value="RLK (RECEPTOR-LIKE KINASE) PROTEIN, PUTATIVE-RELATED"/>
    <property type="match status" value="1"/>
</dbReference>
<name>A0AA38WPR1_9ASTR</name>
<evidence type="ECO:0000313" key="1">
    <source>
        <dbReference type="EMBL" id="KAJ9568477.1"/>
    </source>
</evidence>
<sequence>MELRYFQIKEGIVISQRREAFCWNYLAHTRPDIVVSQHMNYPCEEDLYHVNQTLRYLKATPGLGQIENMQVREVTKQVEDPLQVSPSMFGAILSLVGVRNKFLFLMMSIGSWYLGRNLAANFQTHSRSPTFSEDVYQQLRATISIAKNHVHHDKTKHIEINRHFTSEEVNTGSLN</sequence>
<accession>A0AA38WPR1</accession>
<keyword evidence="2" id="KW-1185">Reference proteome</keyword>
<dbReference type="Proteomes" id="UP001172457">
    <property type="component" value="Chromosome 1"/>
</dbReference>
<dbReference type="EMBL" id="JARYMX010000001">
    <property type="protein sequence ID" value="KAJ9568477.1"/>
    <property type="molecule type" value="Genomic_DNA"/>
</dbReference>
<proteinExistence type="predicted"/>
<comment type="caution">
    <text evidence="1">The sequence shown here is derived from an EMBL/GenBank/DDBJ whole genome shotgun (WGS) entry which is preliminary data.</text>
</comment>
<dbReference type="PANTHER" id="PTHR11439">
    <property type="entry name" value="GAG-POL-RELATED RETROTRANSPOSON"/>
    <property type="match status" value="1"/>
</dbReference>